<proteinExistence type="predicted"/>
<reference evidence="1" key="1">
    <citation type="submission" date="2022-02" db="EMBL/GenBank/DDBJ databases">
        <title>Qipengyuania spongiae sp. nov., isolated from marine sponge.</title>
        <authorList>
            <person name="Li Z."/>
            <person name="Zhang M."/>
        </authorList>
    </citation>
    <scope>NUCLEOTIDE SEQUENCE</scope>
    <source>
        <strain evidence="1">PHS-Z21</strain>
    </source>
</reference>
<evidence type="ECO:0000313" key="2">
    <source>
        <dbReference type="Proteomes" id="UP001065265"/>
    </source>
</evidence>
<organism evidence="1 2">
    <name type="scientific">Qipengyuania spongiae</name>
    <dbReference type="NCBI Taxonomy" id="2909673"/>
    <lineage>
        <taxon>Bacteria</taxon>
        <taxon>Pseudomonadati</taxon>
        <taxon>Pseudomonadota</taxon>
        <taxon>Alphaproteobacteria</taxon>
        <taxon>Sphingomonadales</taxon>
        <taxon>Erythrobacteraceae</taxon>
        <taxon>Qipengyuania</taxon>
    </lineage>
</organism>
<protein>
    <submittedName>
        <fullName evidence="1">Uncharacterized protein</fullName>
    </submittedName>
</protein>
<dbReference type="RefSeq" id="WP_265557558.1">
    <property type="nucleotide sequence ID" value="NZ_CP092471.1"/>
</dbReference>
<sequence>MRNLVQASATNGSYPIFGVSPRNYIRKAFTVGIFENVRRLSYVLDRRPCWIDVQLPHHTLDALSRNCEPDRRRAQAMSNVSDCRPVLDEFLDRLLDKDPSQQHKSISDALRLLADDLDEMGYVLRLQKGRTSAIVQQFDAWIQEKGEAEARRTIRSYILLFVTRKRP</sequence>
<name>A0ABY5SV14_9SPHN</name>
<dbReference type="Proteomes" id="UP001065265">
    <property type="component" value="Chromosome"/>
</dbReference>
<gene>
    <name evidence="1" type="ORF">L1F33_08975</name>
</gene>
<keyword evidence="2" id="KW-1185">Reference proteome</keyword>
<dbReference type="EMBL" id="CP092471">
    <property type="protein sequence ID" value="UVI38393.1"/>
    <property type="molecule type" value="Genomic_DNA"/>
</dbReference>
<accession>A0ABY5SV14</accession>
<evidence type="ECO:0000313" key="1">
    <source>
        <dbReference type="EMBL" id="UVI38393.1"/>
    </source>
</evidence>